<keyword evidence="3" id="KW-0808">Transferase</keyword>
<dbReference type="Gene3D" id="3.40.50.150">
    <property type="entry name" value="Vaccinia Virus protein VP39"/>
    <property type="match status" value="1"/>
</dbReference>
<dbReference type="Pfam" id="PF17843">
    <property type="entry name" value="MycE_N"/>
    <property type="match status" value="1"/>
</dbReference>
<reference evidence="7 8" key="1">
    <citation type="submission" date="2018-10" db="EMBL/GenBank/DDBJ databases">
        <title>Sequencing the genomes of 1000 actinobacteria strains.</title>
        <authorList>
            <person name="Klenk H.-P."/>
        </authorList>
    </citation>
    <scope>NUCLEOTIDE SEQUENCE [LARGE SCALE GENOMIC DNA]</scope>
    <source>
        <strain evidence="7 8">DSM 43800</strain>
    </source>
</reference>
<keyword evidence="4" id="KW-0949">S-adenosyl-L-methionine</keyword>
<name>A0A495W1R5_9PSEU</name>
<dbReference type="Proteomes" id="UP000282084">
    <property type="component" value="Unassembled WGS sequence"/>
</dbReference>
<protein>
    <recommendedName>
        <fullName evidence="6">Methyltransferase MycE N-terminal domain-containing protein</fullName>
    </recommendedName>
</protein>
<dbReference type="SUPFAM" id="SSF53335">
    <property type="entry name" value="S-adenosyl-L-methionine-dependent methyltransferases"/>
    <property type="match status" value="1"/>
</dbReference>
<gene>
    <name evidence="7" type="ORF">C8E97_4312</name>
</gene>
<dbReference type="GO" id="GO:0008168">
    <property type="term" value="F:methyltransferase activity"/>
    <property type="evidence" value="ECO:0007669"/>
    <property type="project" value="UniProtKB-KW"/>
</dbReference>
<evidence type="ECO:0000256" key="5">
    <source>
        <dbReference type="ARBA" id="ARBA00023194"/>
    </source>
</evidence>
<evidence type="ECO:0000256" key="2">
    <source>
        <dbReference type="ARBA" id="ARBA00022603"/>
    </source>
</evidence>
<keyword evidence="8" id="KW-1185">Reference proteome</keyword>
<evidence type="ECO:0000256" key="3">
    <source>
        <dbReference type="ARBA" id="ARBA00022679"/>
    </source>
</evidence>
<dbReference type="GO" id="GO:0017000">
    <property type="term" value="P:antibiotic biosynthetic process"/>
    <property type="evidence" value="ECO:0007669"/>
    <property type="project" value="UniProtKB-KW"/>
</dbReference>
<dbReference type="InterPro" id="IPR029063">
    <property type="entry name" value="SAM-dependent_MTases_sf"/>
</dbReference>
<accession>A0A495W1R5</accession>
<dbReference type="GO" id="GO:0032259">
    <property type="term" value="P:methylation"/>
    <property type="evidence" value="ECO:0007669"/>
    <property type="project" value="UniProtKB-KW"/>
</dbReference>
<dbReference type="OrthoDB" id="9816424at2"/>
<dbReference type="AlphaFoldDB" id="A0A495W1R5"/>
<dbReference type="Gene3D" id="3.30.1050.30">
    <property type="match status" value="1"/>
</dbReference>
<comment type="pathway">
    <text evidence="1">Antibiotic biosynthesis.</text>
</comment>
<dbReference type="RefSeq" id="WP_121007306.1">
    <property type="nucleotide sequence ID" value="NZ_RBXO01000001.1"/>
</dbReference>
<evidence type="ECO:0000313" key="8">
    <source>
        <dbReference type="Proteomes" id="UP000282084"/>
    </source>
</evidence>
<evidence type="ECO:0000256" key="1">
    <source>
        <dbReference type="ARBA" id="ARBA00004792"/>
    </source>
</evidence>
<evidence type="ECO:0000313" key="7">
    <source>
        <dbReference type="EMBL" id="RKT55631.1"/>
    </source>
</evidence>
<comment type="caution">
    <text evidence="7">The sequence shown here is derived from an EMBL/GenBank/DDBJ whole genome shotgun (WGS) entry which is preliminary data.</text>
</comment>
<feature type="domain" description="Methyltransferase MycE N-terminal" evidence="6">
    <location>
        <begin position="24"/>
        <end position="126"/>
    </location>
</feature>
<evidence type="ECO:0000259" key="6">
    <source>
        <dbReference type="Pfam" id="PF17843"/>
    </source>
</evidence>
<evidence type="ECO:0000256" key="4">
    <source>
        <dbReference type="ARBA" id="ARBA00022691"/>
    </source>
</evidence>
<keyword evidence="5" id="KW-0045">Antibiotic biosynthesis</keyword>
<keyword evidence="2" id="KW-0489">Methyltransferase</keyword>
<organism evidence="7 8">
    <name type="scientific">Saccharothrix australiensis</name>
    <dbReference type="NCBI Taxonomy" id="2072"/>
    <lineage>
        <taxon>Bacteria</taxon>
        <taxon>Bacillati</taxon>
        <taxon>Actinomycetota</taxon>
        <taxon>Actinomycetes</taxon>
        <taxon>Pseudonocardiales</taxon>
        <taxon>Pseudonocardiaceae</taxon>
        <taxon>Saccharothrix</taxon>
    </lineage>
</organism>
<dbReference type="InterPro" id="IPR040800">
    <property type="entry name" value="MycE_N"/>
</dbReference>
<dbReference type="EMBL" id="RBXO01000001">
    <property type="protein sequence ID" value="RKT55631.1"/>
    <property type="molecule type" value="Genomic_DNA"/>
</dbReference>
<sequence>MTGASDDIGDRTTGDAVGRWALAEELIAAAAAGGRALDGVLRTRGARACAEVLLGEIRDRLRRVTPPADGTRLRVSLHHGEERVGEVLRFGPAGVRPGPAAEVADAEVAWDVVELAALLYGNLDPRAAHGWDFDPRWVDEVRAGVDRVRAGELPAAAVAGDFDARVRAVAAAAHALRAAVAPTGTSLEDLAVRFGSDKWGHHHWYARHYDRHFRPFREQPVRVLEIGIGGYADPDSGGASLRMWEQYFRRGLVFGLDVHDKRGLDTARVRTLRGDQGDAATLAAIAAEHGPFDIVIDDGSHRNEHVLTSFGALFPHVREEGLYVVEDLQTSYWPAYGGDPVDRASPSTAAGFFKSLVDELNHREWANDPEHSSSYAARHVTSLTFYHNIVFVTKGTNGENGWPRWAREPLRDGLG</sequence>
<proteinExistence type="predicted"/>